<dbReference type="EMBL" id="FQ790347">
    <property type="protein sequence ID" value="CCD53604.1"/>
    <property type="molecule type" value="Genomic_DNA"/>
</dbReference>
<dbReference type="InParanoid" id="G2YPQ6"/>
<gene>
    <name evidence="1" type="ORF">BofuT4_P136490.1</name>
</gene>
<protein>
    <submittedName>
        <fullName evidence="1">Uncharacterized protein</fullName>
    </submittedName>
</protein>
<sequence length="100" mass="11062">MAKFRCSAAGFTAQKACICKHYPIRAATVPHLEAAHSLTSDWRNRYEAPRRCINTLVLFSSIPKDTCAELRQLLACARTLPNAIAAELARGGTERGKHHE</sequence>
<proteinExistence type="predicted"/>
<dbReference type="AlphaFoldDB" id="G2YPQ6"/>
<accession>G2YPQ6</accession>
<dbReference type="Proteomes" id="UP000008177">
    <property type="component" value="Unplaced contigs"/>
</dbReference>
<evidence type="ECO:0000313" key="2">
    <source>
        <dbReference type="Proteomes" id="UP000008177"/>
    </source>
</evidence>
<reference evidence="2" key="1">
    <citation type="journal article" date="2011" name="PLoS Genet.">
        <title>Genomic analysis of the necrotrophic fungal pathogens Sclerotinia sclerotiorum and Botrytis cinerea.</title>
        <authorList>
            <person name="Amselem J."/>
            <person name="Cuomo C.A."/>
            <person name="van Kan J.A."/>
            <person name="Viaud M."/>
            <person name="Benito E.P."/>
            <person name="Couloux A."/>
            <person name="Coutinho P.M."/>
            <person name="de Vries R.P."/>
            <person name="Dyer P.S."/>
            <person name="Fillinger S."/>
            <person name="Fournier E."/>
            <person name="Gout L."/>
            <person name="Hahn M."/>
            <person name="Kohn L."/>
            <person name="Lapalu N."/>
            <person name="Plummer K.M."/>
            <person name="Pradier J.M."/>
            <person name="Quevillon E."/>
            <person name="Sharon A."/>
            <person name="Simon A."/>
            <person name="ten Have A."/>
            <person name="Tudzynski B."/>
            <person name="Tudzynski P."/>
            <person name="Wincker P."/>
            <person name="Andrew M."/>
            <person name="Anthouard V."/>
            <person name="Beever R.E."/>
            <person name="Beffa R."/>
            <person name="Benoit I."/>
            <person name="Bouzid O."/>
            <person name="Brault B."/>
            <person name="Chen Z."/>
            <person name="Choquer M."/>
            <person name="Collemare J."/>
            <person name="Cotton P."/>
            <person name="Danchin E.G."/>
            <person name="Da Silva C."/>
            <person name="Gautier A."/>
            <person name="Giraud C."/>
            <person name="Giraud T."/>
            <person name="Gonzalez C."/>
            <person name="Grossetete S."/>
            <person name="Guldener U."/>
            <person name="Henrissat B."/>
            <person name="Howlett B.J."/>
            <person name="Kodira C."/>
            <person name="Kretschmer M."/>
            <person name="Lappartient A."/>
            <person name="Leroch M."/>
            <person name="Levis C."/>
            <person name="Mauceli E."/>
            <person name="Neuveglise C."/>
            <person name="Oeser B."/>
            <person name="Pearson M."/>
            <person name="Poulain J."/>
            <person name="Poussereau N."/>
            <person name="Quesneville H."/>
            <person name="Rascle C."/>
            <person name="Schumacher J."/>
            <person name="Segurens B."/>
            <person name="Sexton A."/>
            <person name="Silva E."/>
            <person name="Sirven C."/>
            <person name="Soanes D.M."/>
            <person name="Talbot N.J."/>
            <person name="Templeton M."/>
            <person name="Yandava C."/>
            <person name="Yarden O."/>
            <person name="Zeng Q."/>
            <person name="Rollins J.A."/>
            <person name="Lebrun M.H."/>
            <person name="Dickman M."/>
        </authorList>
    </citation>
    <scope>NUCLEOTIDE SEQUENCE [LARGE SCALE GENOMIC DNA]</scope>
    <source>
        <strain evidence="2">T4</strain>
    </source>
</reference>
<dbReference type="HOGENOM" id="CLU_2305653_0_0_1"/>
<evidence type="ECO:0000313" key="1">
    <source>
        <dbReference type="EMBL" id="CCD53604.1"/>
    </source>
</evidence>
<organism evidence="1 2">
    <name type="scientific">Botryotinia fuckeliana (strain T4)</name>
    <name type="common">Noble rot fungus</name>
    <name type="synonym">Botrytis cinerea</name>
    <dbReference type="NCBI Taxonomy" id="999810"/>
    <lineage>
        <taxon>Eukaryota</taxon>
        <taxon>Fungi</taxon>
        <taxon>Dikarya</taxon>
        <taxon>Ascomycota</taxon>
        <taxon>Pezizomycotina</taxon>
        <taxon>Leotiomycetes</taxon>
        <taxon>Helotiales</taxon>
        <taxon>Sclerotiniaceae</taxon>
        <taxon>Botrytis</taxon>
    </lineage>
</organism>
<name>G2YPQ6_BOTF4</name>